<protein>
    <recommendedName>
        <fullName evidence="1">DUF7153 domain-containing protein</fullName>
    </recommendedName>
</protein>
<dbReference type="PANTHER" id="PTHR22198">
    <property type="entry name" value="FERM DOMAIN-CONTAINING PROTEIN"/>
    <property type="match status" value="1"/>
</dbReference>
<name>A0A9Q1BSC5_HOLLE</name>
<keyword evidence="3" id="KW-1185">Reference proteome</keyword>
<dbReference type="AlphaFoldDB" id="A0A9Q1BSC5"/>
<dbReference type="OrthoDB" id="9998683at2759"/>
<dbReference type="Proteomes" id="UP001152320">
    <property type="component" value="Chromosome 12"/>
</dbReference>
<evidence type="ECO:0000259" key="1">
    <source>
        <dbReference type="Pfam" id="PF23672"/>
    </source>
</evidence>
<accession>A0A9Q1BSC5</accession>
<gene>
    <name evidence="2" type="ORF">HOLleu_25070</name>
</gene>
<evidence type="ECO:0000313" key="2">
    <source>
        <dbReference type="EMBL" id="KAJ8031764.1"/>
    </source>
</evidence>
<dbReference type="Pfam" id="PF23672">
    <property type="entry name" value="DUF7153"/>
    <property type="match status" value="1"/>
</dbReference>
<proteinExistence type="predicted"/>
<comment type="caution">
    <text evidence="2">The sequence shown here is derived from an EMBL/GenBank/DDBJ whole genome shotgun (WGS) entry which is preliminary data.</text>
</comment>
<dbReference type="InterPro" id="IPR055577">
    <property type="entry name" value="DUF7153"/>
</dbReference>
<sequence>MGENEIKVVFNFYENITPPPKFATFSEGWRHLGNYIETLDHYIGSQLHKNLDPNGKFPYANYATFKGSVERIVKDMTEPSPELVQALIEGHGLPGHQINHPGGYLELATNNNLPLAPDFPPKMDSTFILMAFQTKEDDQTDNADFEANWTKHCGLDEIEHYLTKTNKKRGRYGIYKRFTPLRPFHSFAYVFRCELVDVDREDTNLKEVLEKIQQLPVPSGFTRVDSSLYFIEHVSPM</sequence>
<organism evidence="2 3">
    <name type="scientific">Holothuria leucospilota</name>
    <name type="common">Black long sea cucumber</name>
    <name type="synonym">Mertensiothuria leucospilota</name>
    <dbReference type="NCBI Taxonomy" id="206669"/>
    <lineage>
        <taxon>Eukaryota</taxon>
        <taxon>Metazoa</taxon>
        <taxon>Echinodermata</taxon>
        <taxon>Eleutherozoa</taxon>
        <taxon>Echinozoa</taxon>
        <taxon>Holothuroidea</taxon>
        <taxon>Aspidochirotacea</taxon>
        <taxon>Aspidochirotida</taxon>
        <taxon>Holothuriidae</taxon>
        <taxon>Holothuria</taxon>
    </lineage>
</organism>
<reference evidence="2" key="1">
    <citation type="submission" date="2021-10" db="EMBL/GenBank/DDBJ databases">
        <title>Tropical sea cucumber genome reveals ecological adaptation and Cuvierian tubules defense mechanism.</title>
        <authorList>
            <person name="Chen T."/>
        </authorList>
    </citation>
    <scope>NUCLEOTIDE SEQUENCE</scope>
    <source>
        <strain evidence="2">Nanhai2018</strain>
        <tissue evidence="2">Muscle</tissue>
    </source>
</reference>
<feature type="domain" description="DUF7153" evidence="1">
    <location>
        <begin position="46"/>
        <end position="212"/>
    </location>
</feature>
<dbReference type="EMBL" id="JAIZAY010000012">
    <property type="protein sequence ID" value="KAJ8031764.1"/>
    <property type="molecule type" value="Genomic_DNA"/>
</dbReference>
<evidence type="ECO:0000313" key="3">
    <source>
        <dbReference type="Proteomes" id="UP001152320"/>
    </source>
</evidence>
<dbReference type="PANTHER" id="PTHR22198:SF1">
    <property type="entry name" value="FERM DOMAIN-CONTAINING PROTEIN"/>
    <property type="match status" value="1"/>
</dbReference>